<dbReference type="Proteomes" id="UP001163046">
    <property type="component" value="Unassembled WGS sequence"/>
</dbReference>
<sequence length="293" mass="32390">MLSSDWEFSNFSSVIGKTNKSNQEDDFVTDSTSDVFYGPKPPSANAGYLWCSNEERFVKHVHASSANNNIANINYSTAKEPGASSSSEKEGESHWIQEVGQTKEESSIKTEALSVESFQDRRGSSRGKKICPPRATVLENCSYADIIACAIDSTPSKKLTLSQIFYWIVTNVPQFRDKGKCLASTGWKNSVRHTVSSRKRFLCIPNPASSRQRYNSFWTFNPNSTRTPRRRNTREGLADSGVQLCGTSKTGTRIVGGIVAKPGAWPWQAAMLWAKGYDKGKQFCGGSLVDPET</sequence>
<dbReference type="InterPro" id="IPR036388">
    <property type="entry name" value="WH-like_DNA-bd_sf"/>
</dbReference>
<dbReference type="GO" id="GO:0003700">
    <property type="term" value="F:DNA-binding transcription factor activity"/>
    <property type="evidence" value="ECO:0007669"/>
    <property type="project" value="InterPro"/>
</dbReference>
<keyword evidence="9" id="KW-1185">Reference proteome</keyword>
<dbReference type="SUPFAM" id="SSF46785">
    <property type="entry name" value="Winged helix' DNA-binding domain"/>
    <property type="match status" value="1"/>
</dbReference>
<evidence type="ECO:0000259" key="7">
    <source>
        <dbReference type="PROSITE" id="PS50039"/>
    </source>
</evidence>
<evidence type="ECO:0000256" key="5">
    <source>
        <dbReference type="ARBA" id="ARBA00023163"/>
    </source>
</evidence>
<comment type="caution">
    <text evidence="8">The sequence shown here is derived from an EMBL/GenBank/DDBJ whole genome shotgun (WGS) entry which is preliminary data.</text>
</comment>
<accession>A0A9W9YYD4</accession>
<dbReference type="PROSITE" id="PS00658">
    <property type="entry name" value="FORK_HEAD_2"/>
    <property type="match status" value="1"/>
</dbReference>
<dbReference type="GO" id="GO:0005634">
    <property type="term" value="C:nucleus"/>
    <property type="evidence" value="ECO:0007669"/>
    <property type="project" value="UniProtKB-SubCell"/>
</dbReference>
<evidence type="ECO:0000313" key="9">
    <source>
        <dbReference type="Proteomes" id="UP001163046"/>
    </source>
</evidence>
<dbReference type="GO" id="GO:0004252">
    <property type="term" value="F:serine-type endopeptidase activity"/>
    <property type="evidence" value="ECO:0007669"/>
    <property type="project" value="InterPro"/>
</dbReference>
<organism evidence="8 9">
    <name type="scientific">Desmophyllum pertusum</name>
    <dbReference type="NCBI Taxonomy" id="174260"/>
    <lineage>
        <taxon>Eukaryota</taxon>
        <taxon>Metazoa</taxon>
        <taxon>Cnidaria</taxon>
        <taxon>Anthozoa</taxon>
        <taxon>Hexacorallia</taxon>
        <taxon>Scleractinia</taxon>
        <taxon>Caryophylliina</taxon>
        <taxon>Caryophylliidae</taxon>
        <taxon>Desmophyllum</taxon>
    </lineage>
</organism>
<dbReference type="InterPro" id="IPR036390">
    <property type="entry name" value="WH_DNA-bd_sf"/>
</dbReference>
<dbReference type="Gene3D" id="2.40.10.10">
    <property type="entry name" value="Trypsin-like serine proteases"/>
    <property type="match status" value="1"/>
</dbReference>
<evidence type="ECO:0000313" key="8">
    <source>
        <dbReference type="EMBL" id="KAJ7371692.1"/>
    </source>
</evidence>
<dbReference type="PROSITE" id="PS50039">
    <property type="entry name" value="FORK_HEAD_3"/>
    <property type="match status" value="1"/>
</dbReference>
<dbReference type="InterPro" id="IPR001766">
    <property type="entry name" value="Fork_head_dom"/>
</dbReference>
<evidence type="ECO:0000256" key="2">
    <source>
        <dbReference type="ARBA" id="ARBA00022490"/>
    </source>
</evidence>
<dbReference type="InterPro" id="IPR043504">
    <property type="entry name" value="Peptidase_S1_PA_chymotrypsin"/>
</dbReference>
<dbReference type="AlphaFoldDB" id="A0A9W9YYD4"/>
<dbReference type="OrthoDB" id="5954824at2759"/>
<feature type="DNA-binding region" description="Fork-head" evidence="6">
    <location>
        <begin position="142"/>
        <end position="234"/>
    </location>
</feature>
<dbReference type="Pfam" id="PF00089">
    <property type="entry name" value="Trypsin"/>
    <property type="match status" value="1"/>
</dbReference>
<dbReference type="InterPro" id="IPR001254">
    <property type="entry name" value="Trypsin_dom"/>
</dbReference>
<protein>
    <submittedName>
        <fullName evidence="8">Forkhead box</fullName>
    </submittedName>
</protein>
<keyword evidence="4 6" id="KW-0238">DNA-binding</keyword>
<dbReference type="SMART" id="SM00339">
    <property type="entry name" value="FH"/>
    <property type="match status" value="1"/>
</dbReference>
<dbReference type="PRINTS" id="PR00053">
    <property type="entry name" value="FORKHEAD"/>
</dbReference>
<dbReference type="Gene3D" id="1.10.10.10">
    <property type="entry name" value="Winged helix-like DNA-binding domain superfamily/Winged helix DNA-binding domain"/>
    <property type="match status" value="1"/>
</dbReference>
<evidence type="ECO:0000256" key="4">
    <source>
        <dbReference type="ARBA" id="ARBA00023125"/>
    </source>
</evidence>
<evidence type="ECO:0000256" key="3">
    <source>
        <dbReference type="ARBA" id="ARBA00023015"/>
    </source>
</evidence>
<dbReference type="InterPro" id="IPR009003">
    <property type="entry name" value="Peptidase_S1_PA"/>
</dbReference>
<dbReference type="GO" id="GO:0006508">
    <property type="term" value="P:proteolysis"/>
    <property type="evidence" value="ECO:0007669"/>
    <property type="project" value="InterPro"/>
</dbReference>
<dbReference type="GO" id="GO:0043565">
    <property type="term" value="F:sequence-specific DNA binding"/>
    <property type="evidence" value="ECO:0007669"/>
    <property type="project" value="InterPro"/>
</dbReference>
<gene>
    <name evidence="8" type="primary">FOXO1</name>
    <name evidence="8" type="ORF">OS493_023723</name>
</gene>
<feature type="domain" description="Fork-head" evidence="7">
    <location>
        <begin position="142"/>
        <end position="234"/>
    </location>
</feature>
<keyword evidence="3" id="KW-0805">Transcription regulation</keyword>
<reference evidence="8" key="1">
    <citation type="submission" date="2023-01" db="EMBL/GenBank/DDBJ databases">
        <title>Genome assembly of the deep-sea coral Lophelia pertusa.</title>
        <authorList>
            <person name="Herrera S."/>
            <person name="Cordes E."/>
        </authorList>
    </citation>
    <scope>NUCLEOTIDE SEQUENCE</scope>
    <source>
        <strain evidence="8">USNM1676648</strain>
        <tissue evidence="8">Polyp</tissue>
    </source>
</reference>
<dbReference type="Pfam" id="PF00250">
    <property type="entry name" value="Forkhead"/>
    <property type="match status" value="1"/>
</dbReference>
<dbReference type="EMBL" id="MU826843">
    <property type="protein sequence ID" value="KAJ7371692.1"/>
    <property type="molecule type" value="Genomic_DNA"/>
</dbReference>
<dbReference type="PANTHER" id="PTHR45767">
    <property type="entry name" value="FORKHEAD BOX PROTEIN O"/>
    <property type="match status" value="1"/>
</dbReference>
<keyword evidence="2" id="KW-0963">Cytoplasm</keyword>
<comment type="subcellular location">
    <subcellularLocation>
        <location evidence="1">Cytoplasm</location>
    </subcellularLocation>
    <subcellularLocation>
        <location evidence="6">Nucleus</location>
    </subcellularLocation>
</comment>
<evidence type="ECO:0000256" key="6">
    <source>
        <dbReference type="PROSITE-ProRule" id="PRU00089"/>
    </source>
</evidence>
<proteinExistence type="predicted"/>
<dbReference type="SUPFAM" id="SSF50494">
    <property type="entry name" value="Trypsin-like serine proteases"/>
    <property type="match status" value="1"/>
</dbReference>
<name>A0A9W9YYD4_9CNID</name>
<dbReference type="InterPro" id="IPR030456">
    <property type="entry name" value="TF_fork_head_CS_2"/>
</dbReference>
<keyword evidence="6" id="KW-0539">Nucleus</keyword>
<evidence type="ECO:0000256" key="1">
    <source>
        <dbReference type="ARBA" id="ARBA00004496"/>
    </source>
</evidence>
<dbReference type="GO" id="GO:0005737">
    <property type="term" value="C:cytoplasm"/>
    <property type="evidence" value="ECO:0007669"/>
    <property type="project" value="UniProtKB-SubCell"/>
</dbReference>
<keyword evidence="5" id="KW-0804">Transcription</keyword>